<feature type="transmembrane region" description="Helical" evidence="9">
    <location>
        <begin position="88"/>
        <end position="103"/>
    </location>
</feature>
<dbReference type="CDD" id="cd06853">
    <property type="entry name" value="GT_WecA_like"/>
    <property type="match status" value="1"/>
</dbReference>
<name>A0A6M1RK83_9BACT</name>
<dbReference type="PANTHER" id="PTHR22926">
    <property type="entry name" value="PHOSPHO-N-ACETYLMURAMOYL-PENTAPEPTIDE-TRANSFERASE"/>
    <property type="match status" value="1"/>
</dbReference>
<sequence>MVVEVQGVSEWLVCLCVLAGAGAAWPLYPVVIRIFRPWAERRGTSFHQTHVQPVPRAGGVVLALLFLVAGVVSQIWLPVHPDRIAENWGMLAVALAMFGLGFWDDLRPLGARKKLLGQILISLAACFLVGRIELLRNPLTGEVLSLGLWGIPLTVLWLVAFTNLVNLIDGLDGLAGGLSLMLMALLAYVGFHLGAVFPTATAAVLVGGLIAFLRFNFPPARIYLGDGGAYFLGFLTGLLAMRLSHKGTVAAALVAPLFALALPIIDTTLAILRRGLKGLPLFRPDRQHIHHKLLGEGLNQRQTVLVLYGFSLLALLMAFGVFWVGERSAPLFLGVLALVVILAASRFQFAREWFALGRFLGATLEVRKAARYALALCQWFELEAERAACTDGLWNEFGFLLGKLGYTRVEMHGPDGQVRTWQRNGPPEADLRRAVFRLPHQGGIELRFEAPASMPERVFDLQNELAAEAWSKALEKLAARAPSPAPAVTSPAPSSPRRLRDPHVVG</sequence>
<evidence type="ECO:0000256" key="7">
    <source>
        <dbReference type="PIRSR" id="PIRSR600715-1"/>
    </source>
</evidence>
<gene>
    <name evidence="10" type="ORF">G4L39_12340</name>
</gene>
<feature type="transmembrane region" description="Helical" evidence="9">
    <location>
        <begin position="115"/>
        <end position="134"/>
    </location>
</feature>
<evidence type="ECO:0000256" key="1">
    <source>
        <dbReference type="ARBA" id="ARBA00004651"/>
    </source>
</evidence>
<feature type="transmembrane region" description="Helical" evidence="9">
    <location>
        <begin position="146"/>
        <end position="164"/>
    </location>
</feature>
<dbReference type="GO" id="GO:0044038">
    <property type="term" value="P:cell wall macromolecule biosynthetic process"/>
    <property type="evidence" value="ECO:0007669"/>
    <property type="project" value="TreeGrafter"/>
</dbReference>
<feature type="compositionally biased region" description="Low complexity" evidence="8">
    <location>
        <begin position="479"/>
        <end position="496"/>
    </location>
</feature>
<dbReference type="GO" id="GO:0009103">
    <property type="term" value="P:lipopolysaccharide biosynthetic process"/>
    <property type="evidence" value="ECO:0007669"/>
    <property type="project" value="TreeGrafter"/>
</dbReference>
<dbReference type="InterPro" id="IPR018480">
    <property type="entry name" value="PNAcMuramoyl-5peptid_Trfase_CS"/>
</dbReference>
<evidence type="ECO:0000256" key="4">
    <source>
        <dbReference type="ARBA" id="ARBA00022692"/>
    </source>
</evidence>
<dbReference type="PANTHER" id="PTHR22926:SF3">
    <property type="entry name" value="UNDECAPRENYL-PHOSPHATE ALPHA-N-ACETYLGLUCOSAMINYL 1-PHOSPHATE TRANSFERASE"/>
    <property type="match status" value="1"/>
</dbReference>
<comment type="caution">
    <text evidence="10">The sequence shown here is derived from an EMBL/GenBank/DDBJ whole genome shotgun (WGS) entry which is preliminary data.</text>
</comment>
<reference evidence="10 11" key="1">
    <citation type="submission" date="2020-02" db="EMBL/GenBank/DDBJ databases">
        <title>Draft genome sequence of Limisphaera ngatamarikiensis NGM72.4T, a thermophilic Verrucomicrobia grouped in subdivision 3.</title>
        <authorList>
            <person name="Carere C.R."/>
            <person name="Steen J."/>
            <person name="Hugenholtz P."/>
            <person name="Stott M.B."/>
        </authorList>
    </citation>
    <scope>NUCLEOTIDE SEQUENCE [LARGE SCALE GENOMIC DNA]</scope>
    <source>
        <strain evidence="10 11">NGM72.4</strain>
    </source>
</reference>
<feature type="transmembrane region" description="Helical" evidence="9">
    <location>
        <begin position="249"/>
        <end position="272"/>
    </location>
</feature>
<keyword evidence="6 9" id="KW-0472">Membrane</keyword>
<dbReference type="Pfam" id="PF00953">
    <property type="entry name" value="Glycos_transf_4"/>
    <property type="match status" value="1"/>
</dbReference>
<evidence type="ECO:0000256" key="9">
    <source>
        <dbReference type="SAM" id="Phobius"/>
    </source>
</evidence>
<evidence type="ECO:0000313" key="10">
    <source>
        <dbReference type="EMBL" id="NGO40176.1"/>
    </source>
</evidence>
<dbReference type="PROSITE" id="PS01348">
    <property type="entry name" value="MRAY_2"/>
    <property type="match status" value="1"/>
</dbReference>
<dbReference type="GO" id="GO:0046872">
    <property type="term" value="F:metal ion binding"/>
    <property type="evidence" value="ECO:0007669"/>
    <property type="project" value="UniProtKB-KW"/>
</dbReference>
<comment type="subcellular location">
    <subcellularLocation>
        <location evidence="1">Cell membrane</location>
        <topology evidence="1">Multi-pass membrane protein</topology>
    </subcellularLocation>
</comment>
<keyword evidence="7" id="KW-0460">Magnesium</keyword>
<proteinExistence type="predicted"/>
<feature type="transmembrane region" description="Helical" evidence="9">
    <location>
        <begin position="56"/>
        <end position="76"/>
    </location>
</feature>
<evidence type="ECO:0000256" key="5">
    <source>
        <dbReference type="ARBA" id="ARBA00022989"/>
    </source>
</evidence>
<keyword evidence="3 10" id="KW-0808">Transferase</keyword>
<feature type="binding site" evidence="7">
    <location>
        <position position="226"/>
    </location>
    <ligand>
        <name>Mg(2+)</name>
        <dbReference type="ChEBI" id="CHEBI:18420"/>
    </ligand>
</feature>
<keyword evidence="2" id="KW-1003">Cell membrane</keyword>
<dbReference type="GO" id="GO:0005886">
    <property type="term" value="C:plasma membrane"/>
    <property type="evidence" value="ECO:0007669"/>
    <property type="project" value="UniProtKB-SubCell"/>
</dbReference>
<evidence type="ECO:0000256" key="6">
    <source>
        <dbReference type="ARBA" id="ARBA00023136"/>
    </source>
</evidence>
<feature type="region of interest" description="Disordered" evidence="8">
    <location>
        <begin position="479"/>
        <end position="506"/>
    </location>
</feature>
<dbReference type="GO" id="GO:0016780">
    <property type="term" value="F:phosphotransferase activity, for other substituted phosphate groups"/>
    <property type="evidence" value="ECO:0007669"/>
    <property type="project" value="InterPro"/>
</dbReference>
<keyword evidence="5 9" id="KW-1133">Transmembrane helix</keyword>
<evidence type="ECO:0000313" key="11">
    <source>
        <dbReference type="Proteomes" id="UP000477311"/>
    </source>
</evidence>
<protein>
    <submittedName>
        <fullName evidence="10">Undecaprenyl/decaprenyl-phosphate alpha-N-acetylglucosaminyl 1-phosphate transferase</fullName>
    </submittedName>
</protein>
<accession>A0A6M1RK83</accession>
<feature type="transmembrane region" description="Helical" evidence="9">
    <location>
        <begin position="305"/>
        <end position="325"/>
    </location>
</feature>
<feature type="transmembrane region" description="Helical" evidence="9">
    <location>
        <begin position="12"/>
        <end position="35"/>
    </location>
</feature>
<keyword evidence="7" id="KW-0479">Metal-binding</keyword>
<keyword evidence="4 9" id="KW-0812">Transmembrane</keyword>
<dbReference type="EMBL" id="JAAKYA010000082">
    <property type="protein sequence ID" value="NGO40176.1"/>
    <property type="molecule type" value="Genomic_DNA"/>
</dbReference>
<dbReference type="Proteomes" id="UP000477311">
    <property type="component" value="Unassembled WGS sequence"/>
</dbReference>
<feature type="transmembrane region" description="Helical" evidence="9">
    <location>
        <begin position="331"/>
        <end position="349"/>
    </location>
</feature>
<evidence type="ECO:0000256" key="2">
    <source>
        <dbReference type="ARBA" id="ARBA00022475"/>
    </source>
</evidence>
<dbReference type="InterPro" id="IPR000715">
    <property type="entry name" value="Glycosyl_transferase_4"/>
</dbReference>
<dbReference type="AlphaFoldDB" id="A0A6M1RK83"/>
<feature type="transmembrane region" description="Helical" evidence="9">
    <location>
        <begin position="222"/>
        <end position="243"/>
    </location>
</feature>
<comment type="cofactor">
    <cofactor evidence="7">
        <name>Mg(2+)</name>
        <dbReference type="ChEBI" id="CHEBI:18420"/>
    </cofactor>
</comment>
<evidence type="ECO:0000256" key="3">
    <source>
        <dbReference type="ARBA" id="ARBA00022679"/>
    </source>
</evidence>
<feature type="binding site" evidence="7">
    <location>
        <position position="166"/>
    </location>
    <ligand>
        <name>Mg(2+)</name>
        <dbReference type="ChEBI" id="CHEBI:18420"/>
    </ligand>
</feature>
<dbReference type="GO" id="GO:0071555">
    <property type="term" value="P:cell wall organization"/>
    <property type="evidence" value="ECO:0007669"/>
    <property type="project" value="TreeGrafter"/>
</dbReference>
<feature type="transmembrane region" description="Helical" evidence="9">
    <location>
        <begin position="171"/>
        <end position="189"/>
    </location>
</feature>
<organism evidence="10 11">
    <name type="scientific">Limisphaera ngatamarikiensis</name>
    <dbReference type="NCBI Taxonomy" id="1324935"/>
    <lineage>
        <taxon>Bacteria</taxon>
        <taxon>Pseudomonadati</taxon>
        <taxon>Verrucomicrobiota</taxon>
        <taxon>Verrucomicrobiia</taxon>
        <taxon>Limisphaerales</taxon>
        <taxon>Limisphaeraceae</taxon>
        <taxon>Limisphaera</taxon>
    </lineage>
</organism>
<evidence type="ECO:0000256" key="8">
    <source>
        <dbReference type="SAM" id="MobiDB-lite"/>
    </source>
</evidence>
<keyword evidence="11" id="KW-1185">Reference proteome</keyword>